<evidence type="ECO:0000256" key="2">
    <source>
        <dbReference type="ARBA" id="ARBA00012438"/>
    </source>
</evidence>
<comment type="function">
    <text evidence="7">Photoreceptor which exists in two forms that are reversibly interconvertible by light: the R form that absorbs maximally in the red region of the spectrum and the FR form that absorbs maximally in the far-red region.</text>
</comment>
<dbReference type="SMART" id="SM00387">
    <property type="entry name" value="HATPase_c"/>
    <property type="match status" value="1"/>
</dbReference>
<dbReference type="Pfam" id="PF00512">
    <property type="entry name" value="HisKA"/>
    <property type="match status" value="1"/>
</dbReference>
<comment type="catalytic activity">
    <reaction evidence="1">
        <text>ATP + protein L-histidine = ADP + protein N-phospho-L-histidine.</text>
        <dbReference type="EC" id="2.7.13.3"/>
    </reaction>
</comment>
<proteinExistence type="predicted"/>
<dbReference type="CDD" id="cd00075">
    <property type="entry name" value="HATPase"/>
    <property type="match status" value="1"/>
</dbReference>
<comment type="caution">
    <text evidence="11">The sequence shown here is derived from an EMBL/GenBank/DDBJ whole genome shotgun (WGS) entry which is preliminary data.</text>
</comment>
<evidence type="ECO:0000256" key="4">
    <source>
        <dbReference type="ARBA" id="ARBA00022679"/>
    </source>
</evidence>
<dbReference type="Pfam" id="PF00072">
    <property type="entry name" value="Response_reg"/>
    <property type="match status" value="1"/>
</dbReference>
<dbReference type="InterPro" id="IPR036097">
    <property type="entry name" value="HisK_dim/P_sf"/>
</dbReference>
<dbReference type="PROSITE" id="PS50109">
    <property type="entry name" value="HIS_KIN"/>
    <property type="match status" value="1"/>
</dbReference>
<dbReference type="RefSeq" id="WP_127084597.1">
    <property type="nucleotide sequence ID" value="NZ_RSCL01000018.1"/>
</dbReference>
<keyword evidence="6" id="KW-0902">Two-component regulatory system</keyword>
<dbReference type="InterPro" id="IPR004358">
    <property type="entry name" value="Sig_transdc_His_kin-like_C"/>
</dbReference>
<keyword evidence="3 8" id="KW-0597">Phosphoprotein</keyword>
<dbReference type="PANTHER" id="PTHR43547">
    <property type="entry name" value="TWO-COMPONENT HISTIDINE KINASE"/>
    <property type="match status" value="1"/>
</dbReference>
<dbReference type="InterPro" id="IPR003594">
    <property type="entry name" value="HATPase_dom"/>
</dbReference>
<dbReference type="SUPFAM" id="SSF55874">
    <property type="entry name" value="ATPase domain of HSP90 chaperone/DNA topoisomerase II/histidine kinase"/>
    <property type="match status" value="1"/>
</dbReference>
<sequence>MNSIYILIVEDEQLVADDLRETLEFLGYSVSNLVASGEEAILQAEVKKPNLVLMDIRLEGKMDGIEASMQIKSLFDIPVVYLTANADQATLERVKTSQPFGYISKPFDEKTLSTTIDIALSRHQAEIDIKNALFLAKADKKVAELRIQEQSQYICMAAHELRNPLTTIKLGAEILKAYNGYEDKKHKHLQRIETATDSLIGLLEDILILGRTQSGKLTYNPCLIDVIAFCEEILESLQMTINQQYTIEFTVHGEGRLANLDKHLLWHLLDNLLSNAIKYSGASSLVSLVLIWETDFICFQVQDQGLGIPEELHNHLFEPFQRGTNVSQISGTGLGLTIVKQCVDLHKGTIDFVTHINKGTTFFVKLPRI</sequence>
<dbReference type="EC" id="2.7.13.3" evidence="2"/>
<evidence type="ECO:0000313" key="11">
    <source>
        <dbReference type="EMBL" id="RUT01779.1"/>
    </source>
</evidence>
<reference evidence="11" key="1">
    <citation type="submission" date="2018-12" db="EMBL/GenBank/DDBJ databases">
        <authorList>
            <person name="Will S."/>
            <person name="Neumann-Schaal M."/>
            <person name="Henke P."/>
        </authorList>
    </citation>
    <scope>NUCLEOTIDE SEQUENCE</scope>
    <source>
        <strain evidence="11">PCC 7102</strain>
    </source>
</reference>
<evidence type="ECO:0000259" key="10">
    <source>
        <dbReference type="PROSITE" id="PS50110"/>
    </source>
</evidence>
<dbReference type="Proteomes" id="UP000271624">
    <property type="component" value="Unassembled WGS sequence"/>
</dbReference>
<gene>
    <name evidence="11" type="ORF">DSM106972_064020</name>
</gene>
<evidence type="ECO:0000256" key="1">
    <source>
        <dbReference type="ARBA" id="ARBA00000085"/>
    </source>
</evidence>
<dbReference type="PANTHER" id="PTHR43547:SF2">
    <property type="entry name" value="HYBRID SIGNAL TRANSDUCTION HISTIDINE KINASE C"/>
    <property type="match status" value="1"/>
</dbReference>
<dbReference type="InterPro" id="IPR003661">
    <property type="entry name" value="HisK_dim/P_dom"/>
</dbReference>
<dbReference type="PROSITE" id="PS50110">
    <property type="entry name" value="RESPONSE_REGULATORY"/>
    <property type="match status" value="1"/>
</dbReference>
<dbReference type="SMART" id="SM00388">
    <property type="entry name" value="HisKA"/>
    <property type="match status" value="1"/>
</dbReference>
<evidence type="ECO:0000313" key="12">
    <source>
        <dbReference type="Proteomes" id="UP000271624"/>
    </source>
</evidence>
<keyword evidence="5" id="KW-0418">Kinase</keyword>
<dbReference type="Gene3D" id="3.40.50.2300">
    <property type="match status" value="1"/>
</dbReference>
<evidence type="ECO:0000256" key="6">
    <source>
        <dbReference type="ARBA" id="ARBA00023012"/>
    </source>
</evidence>
<dbReference type="FunFam" id="3.30.565.10:FF:000006">
    <property type="entry name" value="Sensor histidine kinase WalK"/>
    <property type="match status" value="1"/>
</dbReference>
<dbReference type="SMART" id="SM00448">
    <property type="entry name" value="REC"/>
    <property type="match status" value="1"/>
</dbReference>
<dbReference type="CDD" id="cd00082">
    <property type="entry name" value="HisKA"/>
    <property type="match status" value="1"/>
</dbReference>
<dbReference type="AlphaFoldDB" id="A0A3S1ISQ9"/>
<evidence type="ECO:0000256" key="8">
    <source>
        <dbReference type="PROSITE-ProRule" id="PRU00169"/>
    </source>
</evidence>
<dbReference type="OrthoDB" id="517825at2"/>
<feature type="domain" description="Response regulatory" evidence="10">
    <location>
        <begin position="5"/>
        <end position="120"/>
    </location>
</feature>
<dbReference type="Gene3D" id="3.30.565.10">
    <property type="entry name" value="Histidine kinase-like ATPase, C-terminal domain"/>
    <property type="match status" value="1"/>
</dbReference>
<dbReference type="GO" id="GO:0000155">
    <property type="term" value="F:phosphorelay sensor kinase activity"/>
    <property type="evidence" value="ECO:0007669"/>
    <property type="project" value="InterPro"/>
</dbReference>
<keyword evidence="12" id="KW-1185">Reference proteome</keyword>
<dbReference type="InterPro" id="IPR005467">
    <property type="entry name" value="His_kinase_dom"/>
</dbReference>
<dbReference type="SUPFAM" id="SSF52172">
    <property type="entry name" value="CheY-like"/>
    <property type="match status" value="1"/>
</dbReference>
<dbReference type="Gene3D" id="1.10.287.130">
    <property type="match status" value="1"/>
</dbReference>
<dbReference type="InterPro" id="IPR011006">
    <property type="entry name" value="CheY-like_superfamily"/>
</dbReference>
<accession>A0A3S1ISQ9</accession>
<organism evidence="11 12">
    <name type="scientific">Dulcicalothrix desertica PCC 7102</name>
    <dbReference type="NCBI Taxonomy" id="232991"/>
    <lineage>
        <taxon>Bacteria</taxon>
        <taxon>Bacillati</taxon>
        <taxon>Cyanobacteriota</taxon>
        <taxon>Cyanophyceae</taxon>
        <taxon>Nostocales</taxon>
        <taxon>Calotrichaceae</taxon>
        <taxon>Dulcicalothrix</taxon>
    </lineage>
</organism>
<evidence type="ECO:0000256" key="5">
    <source>
        <dbReference type="ARBA" id="ARBA00022777"/>
    </source>
</evidence>
<dbReference type="EMBL" id="RSCL01000018">
    <property type="protein sequence ID" value="RUT01779.1"/>
    <property type="molecule type" value="Genomic_DNA"/>
</dbReference>
<feature type="domain" description="Histidine kinase" evidence="9">
    <location>
        <begin position="156"/>
        <end position="369"/>
    </location>
</feature>
<dbReference type="InterPro" id="IPR001789">
    <property type="entry name" value="Sig_transdc_resp-reg_receiver"/>
</dbReference>
<evidence type="ECO:0000256" key="3">
    <source>
        <dbReference type="ARBA" id="ARBA00022553"/>
    </source>
</evidence>
<dbReference type="CDD" id="cd17534">
    <property type="entry name" value="REC_DC-like"/>
    <property type="match status" value="1"/>
</dbReference>
<name>A0A3S1ISQ9_9CYAN</name>
<evidence type="ECO:0000259" key="9">
    <source>
        <dbReference type="PROSITE" id="PS50109"/>
    </source>
</evidence>
<keyword evidence="4" id="KW-0808">Transferase</keyword>
<dbReference type="PRINTS" id="PR00344">
    <property type="entry name" value="BCTRLSENSOR"/>
</dbReference>
<protein>
    <recommendedName>
        <fullName evidence="2">histidine kinase</fullName>
        <ecNumber evidence="2">2.7.13.3</ecNumber>
    </recommendedName>
</protein>
<evidence type="ECO:0000256" key="7">
    <source>
        <dbReference type="ARBA" id="ARBA00055745"/>
    </source>
</evidence>
<dbReference type="SUPFAM" id="SSF47384">
    <property type="entry name" value="Homodimeric domain of signal transducing histidine kinase"/>
    <property type="match status" value="1"/>
</dbReference>
<dbReference type="Pfam" id="PF02518">
    <property type="entry name" value="HATPase_c"/>
    <property type="match status" value="1"/>
</dbReference>
<feature type="modified residue" description="4-aspartylphosphate" evidence="8">
    <location>
        <position position="55"/>
    </location>
</feature>
<dbReference type="InterPro" id="IPR036890">
    <property type="entry name" value="HATPase_C_sf"/>
</dbReference>
<reference evidence="11" key="2">
    <citation type="journal article" date="2019" name="Genome Biol. Evol.">
        <title>Day and night: Metabolic profiles and evolutionary relationships of six axenic non-marine cyanobacteria.</title>
        <authorList>
            <person name="Will S.E."/>
            <person name="Henke P."/>
            <person name="Boedeker C."/>
            <person name="Huang S."/>
            <person name="Brinkmann H."/>
            <person name="Rohde M."/>
            <person name="Jarek M."/>
            <person name="Friedl T."/>
            <person name="Seufert S."/>
            <person name="Schumacher M."/>
            <person name="Overmann J."/>
            <person name="Neumann-Schaal M."/>
            <person name="Petersen J."/>
        </authorList>
    </citation>
    <scope>NUCLEOTIDE SEQUENCE [LARGE SCALE GENOMIC DNA]</scope>
    <source>
        <strain evidence="11">PCC 7102</strain>
    </source>
</reference>